<dbReference type="VEuPathDB" id="VectorBase:ISCI016490"/>
<dbReference type="EMBL" id="DS621691">
    <property type="protein sequence ID" value="EEC00746.1"/>
    <property type="molecule type" value="Genomic_DNA"/>
</dbReference>
<organism>
    <name type="scientific">Ixodes scapularis</name>
    <name type="common">Black-legged tick</name>
    <name type="synonym">Deer tick</name>
    <dbReference type="NCBI Taxonomy" id="6945"/>
    <lineage>
        <taxon>Eukaryota</taxon>
        <taxon>Metazoa</taxon>
        <taxon>Ecdysozoa</taxon>
        <taxon>Arthropoda</taxon>
        <taxon>Chelicerata</taxon>
        <taxon>Arachnida</taxon>
        <taxon>Acari</taxon>
        <taxon>Parasitiformes</taxon>
        <taxon>Ixodida</taxon>
        <taxon>Ixodoidea</taxon>
        <taxon>Ixodidae</taxon>
        <taxon>Ixodinae</taxon>
        <taxon>Ixodes</taxon>
    </lineage>
</organism>
<name>B7P2C4_IXOSC</name>
<dbReference type="VEuPathDB" id="VectorBase:ISCW016490"/>
<dbReference type="PROSITE" id="PS51034">
    <property type="entry name" value="ZP_2"/>
    <property type="match status" value="1"/>
</dbReference>
<protein>
    <recommendedName>
        <fullName evidence="2">ZP domain-containing protein</fullName>
    </recommendedName>
</protein>
<dbReference type="PANTHER" id="PTHR46560:SF5">
    <property type="entry name" value="CYPHER, ISOFORM B"/>
    <property type="match status" value="1"/>
</dbReference>
<dbReference type="GO" id="GO:0000902">
    <property type="term" value="P:cell morphogenesis"/>
    <property type="evidence" value="ECO:0000318"/>
    <property type="project" value="GO_Central"/>
</dbReference>
<dbReference type="EMBL" id="ABJB011044500">
    <property type="status" value="NOT_ANNOTATED_CDS"/>
    <property type="molecule type" value="Genomic_DNA"/>
</dbReference>
<feature type="region of interest" description="Disordered" evidence="1">
    <location>
        <begin position="371"/>
        <end position="415"/>
    </location>
</feature>
<accession>B7P2C4</accession>
<dbReference type="EMBL" id="ABJB010809533">
    <property type="status" value="NOT_ANNOTATED_CDS"/>
    <property type="molecule type" value="Genomic_DNA"/>
</dbReference>
<feature type="domain" description="ZP" evidence="2">
    <location>
        <begin position="281"/>
        <end position="524"/>
    </location>
</feature>
<dbReference type="EMBL" id="ABJB010470425">
    <property type="status" value="NOT_ANNOTATED_CDS"/>
    <property type="molecule type" value="Genomic_DNA"/>
</dbReference>
<feature type="region of interest" description="Disordered" evidence="1">
    <location>
        <begin position="154"/>
        <end position="178"/>
    </location>
</feature>
<dbReference type="PANTHER" id="PTHR46560">
    <property type="entry name" value="CYPHER, ISOFORM B"/>
    <property type="match status" value="1"/>
</dbReference>
<evidence type="ECO:0000256" key="1">
    <source>
        <dbReference type="SAM" id="MobiDB-lite"/>
    </source>
</evidence>
<dbReference type="EMBL" id="ABJB011058716">
    <property type="status" value="NOT_ANNOTATED_CDS"/>
    <property type="molecule type" value="Genomic_DNA"/>
</dbReference>
<gene>
    <name evidence="3" type="ORF">IscW_ISCW016490</name>
</gene>
<dbReference type="EMBL" id="ABJB010293452">
    <property type="status" value="NOT_ANNOTATED_CDS"/>
    <property type="molecule type" value="Genomic_DNA"/>
</dbReference>
<feature type="compositionally biased region" description="Low complexity" evidence="1">
    <location>
        <begin position="168"/>
        <end position="178"/>
    </location>
</feature>
<proteinExistence type="predicted"/>
<feature type="region of interest" description="Disordered" evidence="1">
    <location>
        <begin position="228"/>
        <end position="285"/>
    </location>
</feature>
<dbReference type="EMBL" id="ABJB010106290">
    <property type="status" value="NOT_ANNOTATED_CDS"/>
    <property type="molecule type" value="Genomic_DNA"/>
</dbReference>
<reference evidence="3 5" key="1">
    <citation type="submission" date="2008-03" db="EMBL/GenBank/DDBJ databases">
        <title>Annotation of Ixodes scapularis.</title>
        <authorList>
            <consortium name="Ixodes scapularis Genome Project Consortium"/>
            <person name="Caler E."/>
            <person name="Hannick L.I."/>
            <person name="Bidwell S."/>
            <person name="Joardar V."/>
            <person name="Thiagarajan M."/>
            <person name="Amedeo P."/>
            <person name="Galinsky K.J."/>
            <person name="Schobel S."/>
            <person name="Inman J."/>
            <person name="Hostetler J."/>
            <person name="Miller J."/>
            <person name="Hammond M."/>
            <person name="Megy K."/>
            <person name="Lawson D."/>
            <person name="Kodira C."/>
            <person name="Sutton G."/>
            <person name="Meyer J."/>
            <person name="Hill C.A."/>
            <person name="Birren B."/>
            <person name="Nene V."/>
            <person name="Collins F."/>
            <person name="Alarcon-Chaidez F."/>
            <person name="Wikel S."/>
            <person name="Strausberg R."/>
        </authorList>
    </citation>
    <scope>NUCLEOTIDE SEQUENCE [LARGE SCALE GENOMIC DNA]</scope>
    <source>
        <strain evidence="5">Wikel</strain>
        <strain evidence="3">Wikel colony</strain>
    </source>
</reference>
<dbReference type="HOGENOM" id="CLU_520318_0_0_1"/>
<dbReference type="AlphaFoldDB" id="B7P2C4"/>
<evidence type="ECO:0000313" key="5">
    <source>
        <dbReference type="Proteomes" id="UP000001555"/>
    </source>
</evidence>
<dbReference type="GO" id="GO:0016324">
    <property type="term" value="C:apical plasma membrane"/>
    <property type="evidence" value="ECO:0000318"/>
    <property type="project" value="GO_Central"/>
</dbReference>
<evidence type="ECO:0000313" key="3">
    <source>
        <dbReference type="EMBL" id="EEC00746.1"/>
    </source>
</evidence>
<dbReference type="InParanoid" id="B7P2C4"/>
<dbReference type="EnsemblMetazoa" id="ISCW016490-RA">
    <property type="protein sequence ID" value="ISCW016490-PA"/>
    <property type="gene ID" value="ISCW016490"/>
</dbReference>
<sequence length="524" mass="57530">MGTALEWEMGAPRSLGCLSSCVCNIANWSGPDIDDVLLSLVSLTATKPTSTVLSDVLLDAVARLHESGRATRRLAPLPCCWPARDKSRRGLRAGEDEPPAATERSCRKKSAGSAAGLSEAALVLSSASRKSVPGVSEDPDARFAAGRRCSNALKARDDGHRPLLTGLPDARPPSTRASPRPLEVFFATQARERQDRRARHAKAANLTFRRQLRSGRARFPFLWAARAGRDSPRPPARRIRSVAEHEEGRGPLGVDLGVGEGSMRGTPRPGKKPPLRDTRSRSQRTRLTASLRLEPGFRGVVYARGYPLRCRQAGDGRPRLRLSLPVAECGTRIAEQQDGRLLYETQLYVQFDRHVQQGMDTVLHVNCSPPAHPQSRDILVSSSMGNKAPSSRRRFPPKVRPPSESASTQVAATTPKPSWAELSDVDSWMDILQGNMPFLKPVSGHINVGDPMTMLIKIRHKAGLQTRVTDCSLDPSILPELEERLNTKTGLKVVFSSFQAFKFPDRDNLHLQCKVLVCNRTCPL</sequence>
<keyword evidence="5" id="KW-1185">Reference proteome</keyword>
<dbReference type="EMBL" id="ABJB011122247">
    <property type="status" value="NOT_ANNOTATED_CDS"/>
    <property type="molecule type" value="Genomic_DNA"/>
</dbReference>
<feature type="non-terminal residue" evidence="3">
    <location>
        <position position="524"/>
    </location>
</feature>
<dbReference type="EMBL" id="ABJB011110082">
    <property type="status" value="NOT_ANNOTATED_CDS"/>
    <property type="molecule type" value="Genomic_DNA"/>
</dbReference>
<evidence type="ECO:0000259" key="2">
    <source>
        <dbReference type="PROSITE" id="PS51034"/>
    </source>
</evidence>
<dbReference type="EMBL" id="ABJB010895818">
    <property type="status" value="NOT_ANNOTATED_CDS"/>
    <property type="molecule type" value="Genomic_DNA"/>
</dbReference>
<dbReference type="EMBL" id="ABJB010447225">
    <property type="status" value="NOT_ANNOTATED_CDS"/>
    <property type="molecule type" value="Genomic_DNA"/>
</dbReference>
<evidence type="ECO:0000313" key="4">
    <source>
        <dbReference type="EnsemblMetazoa" id="ISCW016490-PA"/>
    </source>
</evidence>
<reference evidence="4" key="2">
    <citation type="submission" date="2020-05" db="UniProtKB">
        <authorList>
            <consortium name="EnsemblMetazoa"/>
        </authorList>
    </citation>
    <scope>IDENTIFICATION</scope>
    <source>
        <strain evidence="4">wikel</strain>
    </source>
</reference>
<feature type="region of interest" description="Disordered" evidence="1">
    <location>
        <begin position="88"/>
        <end position="112"/>
    </location>
</feature>
<feature type="compositionally biased region" description="Polar residues" evidence="1">
    <location>
        <begin position="404"/>
        <end position="415"/>
    </location>
</feature>
<dbReference type="InterPro" id="IPR001507">
    <property type="entry name" value="ZP_dom"/>
</dbReference>
<feature type="compositionally biased region" description="Polar residues" evidence="1">
    <location>
        <begin position="380"/>
        <end position="389"/>
    </location>
</feature>
<dbReference type="Proteomes" id="UP000001555">
    <property type="component" value="Unassembled WGS sequence"/>
</dbReference>
<dbReference type="SMART" id="SM00241">
    <property type="entry name" value="ZP"/>
    <property type="match status" value="1"/>
</dbReference>
<dbReference type="PaxDb" id="6945-B7P2C4"/>